<reference evidence="2" key="1">
    <citation type="journal article" date="2023" name="Science">
        <title>Genome structures resolve the early diversification of teleost fishes.</title>
        <authorList>
            <person name="Parey E."/>
            <person name="Louis A."/>
            <person name="Montfort J."/>
            <person name="Bouchez O."/>
            <person name="Roques C."/>
            <person name="Iampietro C."/>
            <person name="Lluch J."/>
            <person name="Castinel A."/>
            <person name="Donnadieu C."/>
            <person name="Desvignes T."/>
            <person name="Floi Bucao C."/>
            <person name="Jouanno E."/>
            <person name="Wen M."/>
            <person name="Mejri S."/>
            <person name="Dirks R."/>
            <person name="Jansen H."/>
            <person name="Henkel C."/>
            <person name="Chen W.J."/>
            <person name="Zahm M."/>
            <person name="Cabau C."/>
            <person name="Klopp C."/>
            <person name="Thompson A.W."/>
            <person name="Robinson-Rechavi M."/>
            <person name="Braasch I."/>
            <person name="Lecointre G."/>
            <person name="Bobe J."/>
            <person name="Postlethwait J.H."/>
            <person name="Berthelot C."/>
            <person name="Roest Crollius H."/>
            <person name="Guiguen Y."/>
        </authorList>
    </citation>
    <scope>NUCLEOTIDE SEQUENCE</scope>
    <source>
        <strain evidence="2">WJC10195</strain>
    </source>
</reference>
<proteinExistence type="predicted"/>
<feature type="compositionally biased region" description="Polar residues" evidence="1">
    <location>
        <begin position="18"/>
        <end position="32"/>
    </location>
</feature>
<feature type="region of interest" description="Disordered" evidence="1">
    <location>
        <begin position="1"/>
        <end position="78"/>
    </location>
</feature>
<evidence type="ECO:0000313" key="2">
    <source>
        <dbReference type="EMBL" id="KAJ8346002.1"/>
    </source>
</evidence>
<evidence type="ECO:0000313" key="3">
    <source>
        <dbReference type="Proteomes" id="UP001152622"/>
    </source>
</evidence>
<sequence length="129" mass="13490">MAGPRGGAEQTGHLAGASSCSRRVPTNITKPSLQPRGDATPDRHRRSGLLSVRHCGPAMKSPGGPAGGPGPALFDWSRRMGMGRGGAVNEFTQPGTRTLAAAVELDSCDTHVQVYLAWSLLGMWGEGRI</sequence>
<dbReference type="PROSITE" id="PS51257">
    <property type="entry name" value="PROKAR_LIPOPROTEIN"/>
    <property type="match status" value="1"/>
</dbReference>
<name>A0A9Q1IME4_SYNKA</name>
<gene>
    <name evidence="2" type="ORF">SKAU_G00301950</name>
</gene>
<dbReference type="EMBL" id="JAINUF010000012">
    <property type="protein sequence ID" value="KAJ8346002.1"/>
    <property type="molecule type" value="Genomic_DNA"/>
</dbReference>
<keyword evidence="3" id="KW-1185">Reference proteome</keyword>
<organism evidence="2 3">
    <name type="scientific">Synaphobranchus kaupii</name>
    <name type="common">Kaup's arrowtooth eel</name>
    <dbReference type="NCBI Taxonomy" id="118154"/>
    <lineage>
        <taxon>Eukaryota</taxon>
        <taxon>Metazoa</taxon>
        <taxon>Chordata</taxon>
        <taxon>Craniata</taxon>
        <taxon>Vertebrata</taxon>
        <taxon>Euteleostomi</taxon>
        <taxon>Actinopterygii</taxon>
        <taxon>Neopterygii</taxon>
        <taxon>Teleostei</taxon>
        <taxon>Anguilliformes</taxon>
        <taxon>Synaphobranchidae</taxon>
        <taxon>Synaphobranchus</taxon>
    </lineage>
</organism>
<evidence type="ECO:0000256" key="1">
    <source>
        <dbReference type="SAM" id="MobiDB-lite"/>
    </source>
</evidence>
<protein>
    <submittedName>
        <fullName evidence="2">Uncharacterized protein</fullName>
    </submittedName>
</protein>
<dbReference type="Proteomes" id="UP001152622">
    <property type="component" value="Chromosome 12"/>
</dbReference>
<accession>A0A9Q1IME4</accession>
<comment type="caution">
    <text evidence="2">The sequence shown here is derived from an EMBL/GenBank/DDBJ whole genome shotgun (WGS) entry which is preliminary data.</text>
</comment>
<dbReference type="AlphaFoldDB" id="A0A9Q1IME4"/>